<dbReference type="RefSeq" id="WP_184335478.1">
    <property type="nucleotide sequence ID" value="NZ_JACHHZ010000006.1"/>
</dbReference>
<evidence type="ECO:0000313" key="4">
    <source>
        <dbReference type="EMBL" id="MBB6096107.1"/>
    </source>
</evidence>
<evidence type="ECO:0000256" key="1">
    <source>
        <dbReference type="SAM" id="MobiDB-lite"/>
    </source>
</evidence>
<dbReference type="GO" id="GO:0032259">
    <property type="term" value="P:methylation"/>
    <property type="evidence" value="ECO:0007669"/>
    <property type="project" value="UniProtKB-KW"/>
</dbReference>
<dbReference type="InterPro" id="IPR013216">
    <property type="entry name" value="Methyltransf_11"/>
</dbReference>
<accession>A0A841HS45</accession>
<protein>
    <submittedName>
        <fullName evidence="4">Putative methyltransferase</fullName>
    </submittedName>
</protein>
<dbReference type="PIRSF" id="PIRSF031679">
    <property type="entry name" value="Mtase_Alr7345_prd"/>
    <property type="match status" value="1"/>
</dbReference>
<comment type="caution">
    <text evidence="4">The sequence shown here is derived from an EMBL/GenBank/DDBJ whole genome shotgun (WGS) entry which is preliminary data.</text>
</comment>
<feature type="region of interest" description="Disordered" evidence="1">
    <location>
        <begin position="22"/>
        <end position="41"/>
    </location>
</feature>
<feature type="domain" description="Methyltransferase type 11" evidence="3">
    <location>
        <begin position="103"/>
        <end position="204"/>
    </location>
</feature>
<dbReference type="EMBL" id="JACHHZ010000006">
    <property type="protein sequence ID" value="MBB6096107.1"/>
    <property type="molecule type" value="Genomic_DNA"/>
</dbReference>
<proteinExistence type="predicted"/>
<dbReference type="InterPro" id="IPR016980">
    <property type="entry name" value="S-AdoMet-dep_MeTrfase_Alr7345"/>
</dbReference>
<sequence>MRTPLLVAAVAVALLGCSKPAEPPAEPAAQTPATAAAEPSPAERLDAVLAAQPDAEKARYAYRHPKETLQFFGVEPGMTVVDTLPGDVWYTGILLDYLGPNGKVIAADYSAEMWTKFGEYSPDPKTKTNWPADYVAKMEPKRGADDAAIAAFQYGAVPDDMAGTADVVLMIRALHHFNRMEAKDGYLTKALADINKVLKPGGIVGVEAHRSPEGNSDAWAVGEAGYLKQSAVVAAFEKGGFELVEASEINANPKDQPTEKDFVWRLPPTLATSEGKPDVKAQMEAIGESDRMTLKFKKKA</sequence>
<keyword evidence="4" id="KW-0808">Transferase</keyword>
<dbReference type="SUPFAM" id="SSF53335">
    <property type="entry name" value="S-adenosyl-L-methionine-dependent methyltransferases"/>
    <property type="match status" value="1"/>
</dbReference>
<name>A0A841HS45_9GAMM</name>
<dbReference type="Proteomes" id="UP000588068">
    <property type="component" value="Unassembled WGS sequence"/>
</dbReference>
<gene>
    <name evidence="4" type="ORF">HNQ60_004998</name>
</gene>
<feature type="chain" id="PRO_5032666359" evidence="2">
    <location>
        <begin position="22"/>
        <end position="300"/>
    </location>
</feature>
<dbReference type="AlphaFoldDB" id="A0A841HS45"/>
<dbReference type="GO" id="GO:0008757">
    <property type="term" value="F:S-adenosylmethionine-dependent methyltransferase activity"/>
    <property type="evidence" value="ECO:0007669"/>
    <property type="project" value="InterPro"/>
</dbReference>
<dbReference type="Gene3D" id="3.40.50.150">
    <property type="entry name" value="Vaccinia Virus protein VP39"/>
    <property type="match status" value="1"/>
</dbReference>
<dbReference type="InterPro" id="IPR029063">
    <property type="entry name" value="SAM-dependent_MTases_sf"/>
</dbReference>
<feature type="compositionally biased region" description="Low complexity" evidence="1">
    <location>
        <begin position="27"/>
        <end position="40"/>
    </location>
</feature>
<organism evidence="4 5">
    <name type="scientific">Povalibacter uvarum</name>
    <dbReference type="NCBI Taxonomy" id="732238"/>
    <lineage>
        <taxon>Bacteria</taxon>
        <taxon>Pseudomonadati</taxon>
        <taxon>Pseudomonadota</taxon>
        <taxon>Gammaproteobacteria</taxon>
        <taxon>Steroidobacterales</taxon>
        <taxon>Steroidobacteraceae</taxon>
        <taxon>Povalibacter</taxon>
    </lineage>
</organism>
<reference evidence="4 5" key="1">
    <citation type="submission" date="2020-08" db="EMBL/GenBank/DDBJ databases">
        <title>Genomic Encyclopedia of Type Strains, Phase IV (KMG-IV): sequencing the most valuable type-strain genomes for metagenomic binning, comparative biology and taxonomic classification.</title>
        <authorList>
            <person name="Goeker M."/>
        </authorList>
    </citation>
    <scope>NUCLEOTIDE SEQUENCE [LARGE SCALE GENOMIC DNA]</scope>
    <source>
        <strain evidence="4 5">DSM 26723</strain>
    </source>
</reference>
<evidence type="ECO:0000259" key="3">
    <source>
        <dbReference type="Pfam" id="PF08241"/>
    </source>
</evidence>
<dbReference type="PROSITE" id="PS51257">
    <property type="entry name" value="PROKAR_LIPOPROTEIN"/>
    <property type="match status" value="1"/>
</dbReference>
<keyword evidence="2" id="KW-0732">Signal</keyword>
<evidence type="ECO:0000313" key="5">
    <source>
        <dbReference type="Proteomes" id="UP000588068"/>
    </source>
</evidence>
<keyword evidence="5" id="KW-1185">Reference proteome</keyword>
<keyword evidence="4" id="KW-0489">Methyltransferase</keyword>
<evidence type="ECO:0000256" key="2">
    <source>
        <dbReference type="SAM" id="SignalP"/>
    </source>
</evidence>
<dbReference type="Pfam" id="PF08241">
    <property type="entry name" value="Methyltransf_11"/>
    <property type="match status" value="1"/>
</dbReference>
<feature type="signal peptide" evidence="2">
    <location>
        <begin position="1"/>
        <end position="21"/>
    </location>
</feature>